<dbReference type="Gene3D" id="3.40.50.1820">
    <property type="entry name" value="alpha/beta hydrolase"/>
    <property type="match status" value="1"/>
</dbReference>
<evidence type="ECO:0000256" key="5">
    <source>
        <dbReference type="ARBA" id="ARBA00023128"/>
    </source>
</evidence>
<dbReference type="GO" id="GO:0005739">
    <property type="term" value="C:mitochondrion"/>
    <property type="evidence" value="ECO:0007669"/>
    <property type="project" value="UniProtKB-SubCell"/>
</dbReference>
<dbReference type="OrthoDB" id="427518at2759"/>
<keyword evidence="6" id="KW-0472">Membrane</keyword>
<evidence type="ECO:0000256" key="3">
    <source>
        <dbReference type="ARBA" id="ARBA00004370"/>
    </source>
</evidence>
<comment type="subcellular location">
    <subcellularLocation>
        <location evidence="2">Endoplasmic reticulum</location>
    </subcellularLocation>
    <subcellularLocation>
        <location evidence="3">Membrane</location>
    </subcellularLocation>
    <subcellularLocation>
        <location evidence="1">Mitochondrion</location>
    </subcellularLocation>
</comment>
<dbReference type="InterPro" id="IPR052374">
    <property type="entry name" value="SERAC1"/>
</dbReference>
<gene>
    <name evidence="7" type="ORF">JI435_164130</name>
</gene>
<sequence>MSPILDLSDVLFNPDAGTVTVDIVFVHGLNGDRIETWTSAATDEEPEKTTWPKDLLPKACPTARILSFGYNSAFADFYPLTGSKKEVALETTIDTFSTALHTQLANLRLKTETPDDRPIIYVAHSLGGLVVANALSKPHGIDEAAGKLNANTVGVIFMGTPFEGSSIAKWGSLGLRLWSLVSKTEKATVKDLEKRSSRLATINENMAKYIQTRDRDHSRRPLDVVCCFEERPTHMGPKKEKVVDKESATLWLGAKVLSVRATHSAMVKYTDESDSTYITISGILSQWIKNLVEKGDTVKEEDPPHISLGDVHFDRIDQNFGAIAGNVMATKEHGIVMNGAMMQFGPGMSLADLKGSRDGKPSAR</sequence>
<organism evidence="7 8">
    <name type="scientific">Phaeosphaeria nodorum (strain SN15 / ATCC MYA-4574 / FGSC 10173)</name>
    <name type="common">Glume blotch fungus</name>
    <name type="synonym">Parastagonospora nodorum</name>
    <dbReference type="NCBI Taxonomy" id="321614"/>
    <lineage>
        <taxon>Eukaryota</taxon>
        <taxon>Fungi</taxon>
        <taxon>Dikarya</taxon>
        <taxon>Ascomycota</taxon>
        <taxon>Pezizomycotina</taxon>
        <taxon>Dothideomycetes</taxon>
        <taxon>Pleosporomycetidae</taxon>
        <taxon>Pleosporales</taxon>
        <taxon>Pleosporineae</taxon>
        <taxon>Phaeosphaeriaceae</taxon>
        <taxon>Parastagonospora</taxon>
    </lineage>
</organism>
<evidence type="ECO:0000256" key="4">
    <source>
        <dbReference type="ARBA" id="ARBA00022824"/>
    </source>
</evidence>
<dbReference type="VEuPathDB" id="FungiDB:JI435_164130"/>
<evidence type="ECO:0008006" key="9">
    <source>
        <dbReference type="Google" id="ProtNLM"/>
    </source>
</evidence>
<reference evidence="8" key="1">
    <citation type="journal article" date="2021" name="BMC Genomics">
        <title>Chromosome-level genome assembly and manually-curated proteome of model necrotroph Parastagonospora nodorum Sn15 reveals a genome-wide trove of candidate effector homologs, and redundancy of virulence-related functions within an accessory chromosome.</title>
        <authorList>
            <person name="Bertazzoni S."/>
            <person name="Jones D.A.B."/>
            <person name="Phan H.T."/>
            <person name="Tan K.-C."/>
            <person name="Hane J.K."/>
        </authorList>
    </citation>
    <scope>NUCLEOTIDE SEQUENCE [LARGE SCALE GENOMIC DNA]</scope>
    <source>
        <strain evidence="8">SN15 / ATCC MYA-4574 / FGSC 10173)</strain>
    </source>
</reference>
<accession>A0A7U2FEK2</accession>
<proteinExistence type="predicted"/>
<evidence type="ECO:0000256" key="6">
    <source>
        <dbReference type="ARBA" id="ARBA00023136"/>
    </source>
</evidence>
<dbReference type="GO" id="GO:0016020">
    <property type="term" value="C:membrane"/>
    <property type="evidence" value="ECO:0007669"/>
    <property type="project" value="UniProtKB-SubCell"/>
</dbReference>
<keyword evidence="8" id="KW-1185">Reference proteome</keyword>
<name>A0A7U2FEK2_PHANO</name>
<dbReference type="PANTHER" id="PTHR48182">
    <property type="entry name" value="PROTEIN SERAC1"/>
    <property type="match status" value="1"/>
</dbReference>
<keyword evidence="5" id="KW-0496">Mitochondrion</keyword>
<dbReference type="Proteomes" id="UP000663193">
    <property type="component" value="Chromosome 16"/>
</dbReference>
<evidence type="ECO:0000256" key="2">
    <source>
        <dbReference type="ARBA" id="ARBA00004240"/>
    </source>
</evidence>
<dbReference type="SUPFAM" id="SSF53474">
    <property type="entry name" value="alpha/beta-Hydrolases"/>
    <property type="match status" value="1"/>
</dbReference>
<keyword evidence="4" id="KW-0256">Endoplasmic reticulum</keyword>
<evidence type="ECO:0000313" key="8">
    <source>
        <dbReference type="Proteomes" id="UP000663193"/>
    </source>
</evidence>
<dbReference type="GO" id="GO:0005783">
    <property type="term" value="C:endoplasmic reticulum"/>
    <property type="evidence" value="ECO:0007669"/>
    <property type="project" value="UniProtKB-SubCell"/>
</dbReference>
<dbReference type="InterPro" id="IPR029058">
    <property type="entry name" value="AB_hydrolase_fold"/>
</dbReference>
<protein>
    <recommendedName>
        <fullName evidence="9">DUF676 domain-containing protein</fullName>
    </recommendedName>
</protein>
<evidence type="ECO:0000256" key="1">
    <source>
        <dbReference type="ARBA" id="ARBA00004173"/>
    </source>
</evidence>
<evidence type="ECO:0000313" key="7">
    <source>
        <dbReference type="EMBL" id="QRD03812.1"/>
    </source>
</evidence>
<dbReference type="AlphaFoldDB" id="A0A7U2FEK2"/>
<dbReference type="EMBL" id="CP069038">
    <property type="protein sequence ID" value="QRD03812.1"/>
    <property type="molecule type" value="Genomic_DNA"/>
</dbReference>
<dbReference type="PANTHER" id="PTHR48182:SF2">
    <property type="entry name" value="PROTEIN SERAC1"/>
    <property type="match status" value="1"/>
</dbReference>